<name>A0A8D8Z739_9HEMI</name>
<evidence type="ECO:0000313" key="1">
    <source>
        <dbReference type="EMBL" id="CAG6742248.1"/>
    </source>
</evidence>
<sequence>MWLESRARLCILCKCIYFPSVTPRASFVFATLDRGHSSSLTPIPSIYVFIFQISKANVITTLILNTCNNITDNIFLKMCKPQLHSRYFRNKLSNRELYTQLNG</sequence>
<accession>A0A8D8Z739</accession>
<dbReference type="EMBL" id="HBUF01433763">
    <property type="protein sequence ID" value="CAG6742248.1"/>
    <property type="molecule type" value="Transcribed_RNA"/>
</dbReference>
<dbReference type="AlphaFoldDB" id="A0A8D8Z739"/>
<proteinExistence type="predicted"/>
<reference evidence="1" key="1">
    <citation type="submission" date="2021-05" db="EMBL/GenBank/DDBJ databases">
        <authorList>
            <person name="Alioto T."/>
            <person name="Alioto T."/>
            <person name="Gomez Garrido J."/>
        </authorList>
    </citation>
    <scope>NUCLEOTIDE SEQUENCE</scope>
</reference>
<organism evidence="1">
    <name type="scientific">Cacopsylla melanoneura</name>
    <dbReference type="NCBI Taxonomy" id="428564"/>
    <lineage>
        <taxon>Eukaryota</taxon>
        <taxon>Metazoa</taxon>
        <taxon>Ecdysozoa</taxon>
        <taxon>Arthropoda</taxon>
        <taxon>Hexapoda</taxon>
        <taxon>Insecta</taxon>
        <taxon>Pterygota</taxon>
        <taxon>Neoptera</taxon>
        <taxon>Paraneoptera</taxon>
        <taxon>Hemiptera</taxon>
        <taxon>Sternorrhyncha</taxon>
        <taxon>Psylloidea</taxon>
        <taxon>Psyllidae</taxon>
        <taxon>Psyllinae</taxon>
        <taxon>Cacopsylla</taxon>
    </lineage>
</organism>
<protein>
    <submittedName>
        <fullName evidence="1">Uncharacterized protein</fullName>
    </submittedName>
</protein>